<proteinExistence type="predicted"/>
<feature type="region of interest" description="Disordered" evidence="2">
    <location>
        <begin position="463"/>
        <end position="522"/>
    </location>
</feature>
<dbReference type="Proteomes" id="UP001556367">
    <property type="component" value="Unassembled WGS sequence"/>
</dbReference>
<dbReference type="Pfam" id="PF14075">
    <property type="entry name" value="UBN_AB"/>
    <property type="match status" value="1"/>
</dbReference>
<evidence type="ECO:0000256" key="2">
    <source>
        <dbReference type="SAM" id="MobiDB-lite"/>
    </source>
</evidence>
<gene>
    <name evidence="5" type="ORF">HGRIS_002454</name>
</gene>
<sequence>MDADLSRSHSVVSVRDSVHNTADDDTNNHDVLIGSRPPSPSPVPIHVDSPKPPSNAKPPSSTKPPSASAKPLSTKPKSAKAKARSPSPSPPPAPPPQPLRTVRLDIQLGGPDNYEVDIVSLSKATGQRAPTPEATKRDTSDSESDDDKPKEGVKPRKRKKKNTAAEYYDVNDPFIDDSELAIDQRTFFAQTKQQGFYVSSGEVALLKDKSPRKPKSKKLAVPLGLDPPGSIHPRASAKKAGTRDSPIPLDSDGEGQRPPLSTYKNANDPHATPSTHVKSKTDPSDSPRAPYEQPAERKMNYISVVENNNKKKKIPDITCFHPDLQASVQALKEVIAKESWEVKGKFPPSIKPFLATIAMQAIRLGEYDEHFFNLMPALFPYNKFTMSVSVGVLDSCAHADSHLNEQKLIKRTVFPEHTKLLVSRQDELLLELKEIADNGFTKAQEEWEKNVMLWDKRQEKAKLEAGGASTNAGDPSEENSRHATEEAGTPDAMDVDAPQQAQDGSASAAGAPKESHPPAKRFRLTEPMKVIIWQLVLLSNEVCRLENEKNNLEGSAIQVSEQGLRKVLYQKIVSAYPSGWMSSGQISREVSAMKKRFEREALENE</sequence>
<evidence type="ECO:0008006" key="7">
    <source>
        <dbReference type="Google" id="ProtNLM"/>
    </source>
</evidence>
<organism evidence="5 6">
    <name type="scientific">Hohenbuehelia grisea</name>
    <dbReference type="NCBI Taxonomy" id="104357"/>
    <lineage>
        <taxon>Eukaryota</taxon>
        <taxon>Fungi</taxon>
        <taxon>Dikarya</taxon>
        <taxon>Basidiomycota</taxon>
        <taxon>Agaricomycotina</taxon>
        <taxon>Agaricomycetes</taxon>
        <taxon>Agaricomycetidae</taxon>
        <taxon>Agaricales</taxon>
        <taxon>Pleurotineae</taxon>
        <taxon>Pleurotaceae</taxon>
        <taxon>Hohenbuehelia</taxon>
    </lineage>
</organism>
<protein>
    <recommendedName>
        <fullName evidence="7">Ubinuclein middle domain-containing protein</fullName>
    </recommendedName>
</protein>
<evidence type="ECO:0000259" key="3">
    <source>
        <dbReference type="Pfam" id="PF08729"/>
    </source>
</evidence>
<feature type="compositionally biased region" description="Basic and acidic residues" evidence="2">
    <location>
        <begin position="16"/>
        <end position="28"/>
    </location>
</feature>
<dbReference type="EMBL" id="JASNQZ010000006">
    <property type="protein sequence ID" value="KAL0956297.1"/>
    <property type="molecule type" value="Genomic_DNA"/>
</dbReference>
<feature type="compositionally biased region" description="Pro residues" evidence="2">
    <location>
        <begin position="87"/>
        <end position="98"/>
    </location>
</feature>
<feature type="region of interest" description="Disordered" evidence="2">
    <location>
        <begin position="1"/>
        <end position="169"/>
    </location>
</feature>
<evidence type="ECO:0000259" key="4">
    <source>
        <dbReference type="Pfam" id="PF14075"/>
    </source>
</evidence>
<keyword evidence="6" id="KW-1185">Reference proteome</keyword>
<dbReference type="InterPro" id="IPR026947">
    <property type="entry name" value="UBN_middle_dom"/>
</dbReference>
<evidence type="ECO:0000313" key="5">
    <source>
        <dbReference type="EMBL" id="KAL0956297.1"/>
    </source>
</evidence>
<dbReference type="Pfam" id="PF08729">
    <property type="entry name" value="HUN"/>
    <property type="match status" value="1"/>
</dbReference>
<feature type="region of interest" description="Disordered" evidence="2">
    <location>
        <begin position="191"/>
        <end position="298"/>
    </location>
</feature>
<evidence type="ECO:0000256" key="1">
    <source>
        <dbReference type="ARBA" id="ARBA00022553"/>
    </source>
</evidence>
<name>A0ABR3JLR1_9AGAR</name>
<feature type="domain" description="Hpc2-related" evidence="3">
    <location>
        <begin position="156"/>
        <end position="203"/>
    </location>
</feature>
<dbReference type="InterPro" id="IPR014840">
    <property type="entry name" value="HRD"/>
</dbReference>
<feature type="compositionally biased region" description="Low complexity" evidence="2">
    <location>
        <begin position="496"/>
        <end position="512"/>
    </location>
</feature>
<reference evidence="6" key="1">
    <citation type="submission" date="2024-06" db="EMBL/GenBank/DDBJ databases">
        <title>Multi-omics analyses provide insights into the biosynthesis of the anticancer antibiotic pleurotin in Hohenbuehelia grisea.</title>
        <authorList>
            <person name="Weaver J.A."/>
            <person name="Alberti F."/>
        </authorList>
    </citation>
    <scope>NUCLEOTIDE SEQUENCE [LARGE SCALE GENOMIC DNA]</scope>
    <source>
        <strain evidence="6">T-177</strain>
    </source>
</reference>
<keyword evidence="1" id="KW-0597">Phosphoprotein</keyword>
<feature type="compositionally biased region" description="Low complexity" evidence="2">
    <location>
        <begin position="57"/>
        <end position="76"/>
    </location>
</feature>
<comment type="caution">
    <text evidence="5">The sequence shown here is derived from an EMBL/GenBank/DDBJ whole genome shotgun (WGS) entry which is preliminary data.</text>
</comment>
<evidence type="ECO:0000313" key="6">
    <source>
        <dbReference type="Proteomes" id="UP001556367"/>
    </source>
</evidence>
<accession>A0ABR3JLR1</accession>
<feature type="domain" description="Ubinuclein middle" evidence="4">
    <location>
        <begin position="320"/>
        <end position="588"/>
    </location>
</feature>